<dbReference type="VEuPathDB" id="FungiDB:PSHT_01882"/>
<dbReference type="PANTHER" id="PTHR33069:SF3">
    <property type="entry name" value="DYNEIN HEAVY CHAIN TAIL DOMAIN-CONTAINING PROTEIN"/>
    <property type="match status" value="1"/>
</dbReference>
<reference evidence="1 2" key="1">
    <citation type="submission" date="2017-12" db="EMBL/GenBank/DDBJ databases">
        <title>Gene loss provides genomic basis for host adaptation in cereal stripe rust fungi.</title>
        <authorList>
            <person name="Xia C."/>
        </authorList>
    </citation>
    <scope>NUCLEOTIDE SEQUENCE [LARGE SCALE GENOMIC DNA]</scope>
    <source>
        <strain evidence="1 2">93TX-2</strain>
    </source>
</reference>
<dbReference type="VEuPathDB" id="FungiDB:PSTT_04051"/>
<reference evidence="2" key="2">
    <citation type="journal article" date="2018" name="BMC Genomics">
        <title>Genomic insights into host adaptation between the wheat stripe rust pathogen (Puccinia striiformis f. sp. tritici) and the barley stripe rust pathogen (Puccinia striiformis f. sp. hordei).</title>
        <authorList>
            <person name="Xia C."/>
            <person name="Wang M."/>
            <person name="Yin C."/>
            <person name="Cornejo O.E."/>
            <person name="Hulbert S.H."/>
            <person name="Chen X."/>
        </authorList>
    </citation>
    <scope>NUCLEOTIDE SEQUENCE [LARGE SCALE GENOMIC DNA]</scope>
    <source>
        <strain evidence="2">93TX-2</strain>
    </source>
</reference>
<reference evidence="2" key="3">
    <citation type="journal article" date="2018" name="Mol. Plant Microbe Interact.">
        <title>Genome sequence resources for the wheat stripe rust pathogen (Puccinia striiformis f. sp. tritici) and the barley stripe rust pathogen (Puccinia striiformis f. sp. hordei).</title>
        <authorList>
            <person name="Xia C."/>
            <person name="Wang M."/>
            <person name="Yin C."/>
            <person name="Cornejo O.E."/>
            <person name="Hulbert S.H."/>
            <person name="Chen X."/>
        </authorList>
    </citation>
    <scope>NUCLEOTIDE SEQUENCE [LARGE SCALE GENOMIC DNA]</scope>
    <source>
        <strain evidence="2">93TX-2</strain>
    </source>
</reference>
<keyword evidence="2" id="KW-1185">Reference proteome</keyword>
<sequence>MQTSLDYNLDQIQSTMHTLYPKKNSNPWPSKPMANTREQLKYTDYMAEMTQRAIRIRQLGLPTEKCDHPRNTRDRLDLSASWSQTAIESTIRWVNGSELDLVQLRWPDQLQEIDPLLKNFVTRTYSRT</sequence>
<name>A0A2S4WJM1_9BASI</name>
<dbReference type="EMBL" id="PKSM01000015">
    <property type="protein sequence ID" value="POW21944.1"/>
    <property type="molecule type" value="Genomic_DNA"/>
</dbReference>
<dbReference type="AlphaFoldDB" id="A0A2S4WJM1"/>
<proteinExistence type="predicted"/>
<dbReference type="Proteomes" id="UP000238274">
    <property type="component" value="Unassembled WGS sequence"/>
</dbReference>
<organism evidence="1 2">
    <name type="scientific">Puccinia striiformis</name>
    <dbReference type="NCBI Taxonomy" id="27350"/>
    <lineage>
        <taxon>Eukaryota</taxon>
        <taxon>Fungi</taxon>
        <taxon>Dikarya</taxon>
        <taxon>Basidiomycota</taxon>
        <taxon>Pucciniomycotina</taxon>
        <taxon>Pucciniomycetes</taxon>
        <taxon>Pucciniales</taxon>
        <taxon>Pucciniaceae</taxon>
        <taxon>Puccinia</taxon>
    </lineage>
</organism>
<evidence type="ECO:0000313" key="1">
    <source>
        <dbReference type="EMBL" id="POW21944.1"/>
    </source>
</evidence>
<accession>A0A2S4WJM1</accession>
<dbReference type="PANTHER" id="PTHR33069">
    <property type="entry name" value="CHROMOSOME 7, WHOLE GENOME SHOTGUN SEQUENCE-RELATED"/>
    <property type="match status" value="1"/>
</dbReference>
<evidence type="ECO:0000313" key="2">
    <source>
        <dbReference type="Proteomes" id="UP000238274"/>
    </source>
</evidence>
<gene>
    <name evidence="1" type="ORF">PSHT_01882</name>
</gene>
<comment type="caution">
    <text evidence="1">The sequence shown here is derived from an EMBL/GenBank/DDBJ whole genome shotgun (WGS) entry which is preliminary data.</text>
</comment>
<protein>
    <submittedName>
        <fullName evidence="1">Uncharacterized protein</fullName>
    </submittedName>
</protein>